<protein>
    <submittedName>
        <fullName evidence="1">Uncharacterized protein</fullName>
    </submittedName>
</protein>
<organism evidence="1 2">
    <name type="scientific">Schistosoma margrebowiei</name>
    <dbReference type="NCBI Taxonomy" id="48269"/>
    <lineage>
        <taxon>Eukaryota</taxon>
        <taxon>Metazoa</taxon>
        <taxon>Spiralia</taxon>
        <taxon>Lophotrochozoa</taxon>
        <taxon>Platyhelminthes</taxon>
        <taxon>Trematoda</taxon>
        <taxon>Digenea</taxon>
        <taxon>Strigeidida</taxon>
        <taxon>Schistosomatoidea</taxon>
        <taxon>Schistosomatidae</taxon>
        <taxon>Schistosoma</taxon>
    </lineage>
</organism>
<evidence type="ECO:0000313" key="2">
    <source>
        <dbReference type="Proteomes" id="UP000277204"/>
    </source>
</evidence>
<evidence type="ECO:0000313" key="1">
    <source>
        <dbReference type="EMBL" id="VDP28549.1"/>
    </source>
</evidence>
<gene>
    <name evidence="1" type="ORF">SMRZ_LOCUS18624</name>
</gene>
<accession>A0A183MRE9</accession>
<sequence length="92" mass="10634">MGQVIGHIEDVLKSLAILEKIKVIRRETMTQFLQTIISVRMGFVNIIVILIIEIMSSLKLNDHRKHECTGRSFRSTVSRSVLPCFSWWSSFI</sequence>
<keyword evidence="2" id="KW-1185">Reference proteome</keyword>
<proteinExistence type="predicted"/>
<dbReference type="STRING" id="48269.A0A183MRE9"/>
<dbReference type="Proteomes" id="UP000277204">
    <property type="component" value="Unassembled WGS sequence"/>
</dbReference>
<reference evidence="1 2" key="1">
    <citation type="submission" date="2018-11" db="EMBL/GenBank/DDBJ databases">
        <authorList>
            <consortium name="Pathogen Informatics"/>
        </authorList>
    </citation>
    <scope>NUCLEOTIDE SEQUENCE [LARGE SCALE GENOMIC DNA]</scope>
    <source>
        <strain evidence="1 2">Zambia</strain>
    </source>
</reference>
<dbReference type="EMBL" id="UZAI01017708">
    <property type="protein sequence ID" value="VDP28549.1"/>
    <property type="molecule type" value="Genomic_DNA"/>
</dbReference>
<dbReference type="Gene3D" id="1.20.5.340">
    <property type="match status" value="1"/>
</dbReference>
<dbReference type="AlphaFoldDB" id="A0A183MRE9"/>
<name>A0A183MRE9_9TREM</name>